<keyword evidence="4" id="KW-1185">Reference proteome</keyword>
<proteinExistence type="predicted"/>
<keyword evidence="1" id="KW-0812">Transmembrane</keyword>
<feature type="domain" description="Ricin B lectin" evidence="2">
    <location>
        <begin position="243"/>
        <end position="309"/>
    </location>
</feature>
<dbReference type="Gene3D" id="2.80.10.50">
    <property type="match status" value="1"/>
</dbReference>
<name>A0A496PG90_9MICC</name>
<dbReference type="PROSITE" id="PS50231">
    <property type="entry name" value="RICIN_B_LECTIN"/>
    <property type="match status" value="1"/>
</dbReference>
<evidence type="ECO:0000259" key="2">
    <source>
        <dbReference type="Pfam" id="PF14200"/>
    </source>
</evidence>
<sequence length="472" mass="48571">MPSPTPRQSPGSWGRRALSRRTLGRRRRSLTGLVVGLLLGSAVFGGGTAWAYWSASANATAQVTTPVVKITQSNFPAIFGSDFINTHSSLSKTGSFTIKNESTAAGTASLSISAPGGLATKLPLVIWPVAAATVCEPTTQPGAGAVSANWSALSLNLPGTLAANASQKFCVRTAVADRSTLASTQGTLTAEATLTAKLDVAGWVATDTSPTATQRTADIFPAANDYRPVGVSDWFTLSTRSVNEAGSGQCLDVAGSATGNGTAALSYNCSQNDNQAWQIRPVSGSSPQTVTLRPMHAHGRNLDVSAAGAMNIQTASAAGTQHWMVQKATGGTYQLVSASTGKCVQLGSLNVGNTVDCTAAGTKIFLNRLKLTATKVGNSLDLTLPIKNITTPLVVQHQAILGWTTTETLHPGPGTASFTLRSGSYLVTVGDINMRIVMTTGTSPAAEDVAFTFVINRSGLLGGPLSMVSGDG</sequence>
<reference evidence="3 4" key="1">
    <citation type="submission" date="2018-07" db="EMBL/GenBank/DDBJ databases">
        <title>Arthrobacter sp. nov., isolated from raw cow's milk with high bacterial count.</title>
        <authorList>
            <person name="Hahne J."/>
            <person name="Isele D."/>
            <person name="Lipski A."/>
        </authorList>
    </citation>
    <scope>NUCLEOTIDE SEQUENCE [LARGE SCALE GENOMIC DNA]</scope>
    <source>
        <strain evidence="3 4">JZ R-183</strain>
    </source>
</reference>
<dbReference type="AlphaFoldDB" id="A0A496PG90"/>
<dbReference type="SUPFAM" id="SSF50370">
    <property type="entry name" value="Ricin B-like lectins"/>
    <property type="match status" value="1"/>
</dbReference>
<evidence type="ECO:0000313" key="4">
    <source>
        <dbReference type="Proteomes" id="UP000273119"/>
    </source>
</evidence>
<keyword evidence="1" id="KW-1133">Transmembrane helix</keyword>
<protein>
    <recommendedName>
        <fullName evidence="2">Ricin B lectin domain-containing protein</fullName>
    </recommendedName>
</protein>
<dbReference type="RefSeq" id="WP_121486116.1">
    <property type="nucleotide sequence ID" value="NZ_QQXL01000010.1"/>
</dbReference>
<dbReference type="EMBL" id="QQXL01000010">
    <property type="protein sequence ID" value="RKW69408.1"/>
    <property type="molecule type" value="Genomic_DNA"/>
</dbReference>
<evidence type="ECO:0000313" key="3">
    <source>
        <dbReference type="EMBL" id="RKW69408.1"/>
    </source>
</evidence>
<feature type="transmembrane region" description="Helical" evidence="1">
    <location>
        <begin position="30"/>
        <end position="53"/>
    </location>
</feature>
<dbReference type="InterPro" id="IPR035992">
    <property type="entry name" value="Ricin_B-like_lectins"/>
</dbReference>
<dbReference type="CDD" id="cd00161">
    <property type="entry name" value="beta-trefoil_Ricin-like"/>
    <property type="match status" value="1"/>
</dbReference>
<evidence type="ECO:0000256" key="1">
    <source>
        <dbReference type="SAM" id="Phobius"/>
    </source>
</evidence>
<dbReference type="Pfam" id="PF14200">
    <property type="entry name" value="RicinB_lectin_2"/>
    <property type="match status" value="1"/>
</dbReference>
<dbReference type="Proteomes" id="UP000273119">
    <property type="component" value="Unassembled WGS sequence"/>
</dbReference>
<organism evidence="3 4">
    <name type="scientific">Galactobacter caseinivorans</name>
    <dbReference type="NCBI Taxonomy" id="2676123"/>
    <lineage>
        <taxon>Bacteria</taxon>
        <taxon>Bacillati</taxon>
        <taxon>Actinomycetota</taxon>
        <taxon>Actinomycetes</taxon>
        <taxon>Micrococcales</taxon>
        <taxon>Micrococcaceae</taxon>
        <taxon>Galactobacter</taxon>
    </lineage>
</organism>
<dbReference type="InterPro" id="IPR000772">
    <property type="entry name" value="Ricin_B_lectin"/>
</dbReference>
<accession>A0A496PG90</accession>
<gene>
    <name evidence="3" type="ORF">DWQ67_13370</name>
</gene>
<comment type="caution">
    <text evidence="3">The sequence shown here is derived from an EMBL/GenBank/DDBJ whole genome shotgun (WGS) entry which is preliminary data.</text>
</comment>
<keyword evidence="1" id="KW-0472">Membrane</keyword>